<sequence>MNKLKLGTCAAALIAGVILMSAGAQAHELSGKHAREGLKCVDCHKVDKPVSAATPDACMECHGDYGKVAALTKSLHANPHDSHLGQLACTKCHGIHKPSEIVCLECHSEFEFKLK</sequence>
<keyword evidence="8" id="KW-0732">Signal</keyword>
<dbReference type="AlphaFoldDB" id="A0A7J4ZVQ9"/>
<keyword evidence="11" id="KW-1185">Reference proteome</keyword>
<keyword evidence="4" id="KW-0349">Heme</keyword>
<evidence type="ECO:0000259" key="9">
    <source>
        <dbReference type="Pfam" id="PF14537"/>
    </source>
</evidence>
<dbReference type="GO" id="GO:0046872">
    <property type="term" value="F:metal ion binding"/>
    <property type="evidence" value="ECO:0007669"/>
    <property type="project" value="UniProtKB-KW"/>
</dbReference>
<keyword evidence="3" id="KW-0813">Transport</keyword>
<feature type="domain" description="Tetrahaem cytochrome" evidence="9">
    <location>
        <begin position="33"/>
        <end position="108"/>
    </location>
</feature>
<dbReference type="Gene3D" id="1.10.1130.10">
    <property type="entry name" value="Flavocytochrome C3, Chain A"/>
    <property type="match status" value="1"/>
</dbReference>
<keyword evidence="6" id="KW-0249">Electron transport</keyword>
<dbReference type="Pfam" id="PF14537">
    <property type="entry name" value="Cytochrom_c3_2"/>
    <property type="match status" value="1"/>
</dbReference>
<dbReference type="Proteomes" id="UP000420562">
    <property type="component" value="Unassembled WGS sequence"/>
</dbReference>
<dbReference type="GO" id="GO:0030313">
    <property type="term" value="C:cell envelope"/>
    <property type="evidence" value="ECO:0007669"/>
    <property type="project" value="UniProtKB-SubCell"/>
</dbReference>
<organism evidence="10 11">
    <name type="scientific">Oryzomonas japonica</name>
    <dbReference type="NCBI Taxonomy" id="2603858"/>
    <lineage>
        <taxon>Bacteria</taxon>
        <taxon>Pseudomonadati</taxon>
        <taxon>Thermodesulfobacteriota</taxon>
        <taxon>Desulfuromonadia</taxon>
        <taxon>Geobacterales</taxon>
        <taxon>Geobacteraceae</taxon>
        <taxon>Oryzomonas</taxon>
    </lineage>
</organism>
<dbReference type="RefSeq" id="WP_151126903.1">
    <property type="nucleotide sequence ID" value="NZ_VZQZ01000001.1"/>
</dbReference>
<evidence type="ECO:0000256" key="8">
    <source>
        <dbReference type="SAM" id="SignalP"/>
    </source>
</evidence>
<comment type="cofactor">
    <cofactor evidence="1">
        <name>heme c</name>
        <dbReference type="ChEBI" id="CHEBI:61717"/>
    </cofactor>
</comment>
<keyword evidence="5" id="KW-0479">Metal-binding</keyword>
<keyword evidence="7" id="KW-0408">Iron</keyword>
<protein>
    <submittedName>
        <fullName evidence="10">Cytochrome c3 family protein</fullName>
    </submittedName>
</protein>
<feature type="signal peptide" evidence="8">
    <location>
        <begin position="1"/>
        <end position="26"/>
    </location>
</feature>
<reference evidence="10 11" key="1">
    <citation type="submission" date="2019-09" db="EMBL/GenBank/DDBJ databases">
        <title>Geobacter sp. Red96, a novel strain isolated from paddy soil.</title>
        <authorList>
            <person name="Xu Z."/>
            <person name="Masuda Y."/>
            <person name="Itoh H."/>
            <person name="Senoo K."/>
        </authorList>
    </citation>
    <scope>NUCLEOTIDE SEQUENCE [LARGE SCALE GENOMIC DNA]</scope>
    <source>
        <strain evidence="10 11">Red96</strain>
    </source>
</reference>
<evidence type="ECO:0000256" key="2">
    <source>
        <dbReference type="ARBA" id="ARBA00004196"/>
    </source>
</evidence>
<evidence type="ECO:0000256" key="1">
    <source>
        <dbReference type="ARBA" id="ARBA00001926"/>
    </source>
</evidence>
<feature type="chain" id="PRO_5029898362" evidence="8">
    <location>
        <begin position="27"/>
        <end position="115"/>
    </location>
</feature>
<evidence type="ECO:0000313" key="10">
    <source>
        <dbReference type="EMBL" id="KAB0667590.1"/>
    </source>
</evidence>
<evidence type="ECO:0000313" key="11">
    <source>
        <dbReference type="Proteomes" id="UP000420562"/>
    </source>
</evidence>
<evidence type="ECO:0000256" key="3">
    <source>
        <dbReference type="ARBA" id="ARBA00022448"/>
    </source>
</evidence>
<evidence type="ECO:0000256" key="7">
    <source>
        <dbReference type="ARBA" id="ARBA00023004"/>
    </source>
</evidence>
<dbReference type="EMBL" id="VZQZ01000001">
    <property type="protein sequence ID" value="KAB0667590.1"/>
    <property type="molecule type" value="Genomic_DNA"/>
</dbReference>
<gene>
    <name evidence="10" type="ORF">F6V25_02530</name>
</gene>
<comment type="caution">
    <text evidence="10">The sequence shown here is derived from an EMBL/GenBank/DDBJ whole genome shotgun (WGS) entry which is preliminary data.</text>
</comment>
<accession>A0A7J4ZVQ9</accession>
<evidence type="ECO:0000256" key="4">
    <source>
        <dbReference type="ARBA" id="ARBA00022617"/>
    </source>
</evidence>
<evidence type="ECO:0000256" key="5">
    <source>
        <dbReference type="ARBA" id="ARBA00022723"/>
    </source>
</evidence>
<name>A0A7J4ZVQ9_9BACT</name>
<evidence type="ECO:0000256" key="6">
    <source>
        <dbReference type="ARBA" id="ARBA00022982"/>
    </source>
</evidence>
<comment type="subcellular location">
    <subcellularLocation>
        <location evidence="2">Cell envelope</location>
    </subcellularLocation>
</comment>
<proteinExistence type="predicted"/>
<dbReference type="InterPro" id="IPR012286">
    <property type="entry name" value="Tetrahaem_cytochrome"/>
</dbReference>
<dbReference type="InterPro" id="IPR036280">
    <property type="entry name" value="Multihaem_cyt_sf"/>
</dbReference>
<dbReference type="SUPFAM" id="SSF48695">
    <property type="entry name" value="Multiheme cytochromes"/>
    <property type="match status" value="1"/>
</dbReference>